<evidence type="ECO:0000256" key="3">
    <source>
        <dbReference type="ARBA" id="ARBA00022801"/>
    </source>
</evidence>
<evidence type="ECO:0000256" key="2">
    <source>
        <dbReference type="ARBA" id="ARBA00022487"/>
    </source>
</evidence>
<dbReference type="Pfam" id="PF00135">
    <property type="entry name" value="COesterase"/>
    <property type="match status" value="1"/>
</dbReference>
<dbReference type="PROSITE" id="PS00122">
    <property type="entry name" value="CARBOXYLESTERASE_B_1"/>
    <property type="match status" value="1"/>
</dbReference>
<dbReference type="PROSITE" id="PS00941">
    <property type="entry name" value="CARBOXYLESTERASE_B_2"/>
    <property type="match status" value="1"/>
</dbReference>
<dbReference type="InterPro" id="IPR002018">
    <property type="entry name" value="CarbesteraseB"/>
</dbReference>
<name>A0A069DV93_9HEMI</name>
<dbReference type="EC" id="3.1.1.-" evidence="5"/>
<proteinExistence type="evidence at transcript level"/>
<dbReference type="InterPro" id="IPR019819">
    <property type="entry name" value="Carboxylesterase_B_CS"/>
</dbReference>
<evidence type="ECO:0000313" key="7">
    <source>
        <dbReference type="EMBL" id="JAC87622.1"/>
    </source>
</evidence>
<dbReference type="InterPro" id="IPR019826">
    <property type="entry name" value="Carboxylesterase_B_AS"/>
</dbReference>
<keyword evidence="4" id="KW-0325">Glycoprotein</keyword>
<evidence type="ECO:0000256" key="5">
    <source>
        <dbReference type="RuleBase" id="RU361235"/>
    </source>
</evidence>
<evidence type="ECO:0000256" key="1">
    <source>
        <dbReference type="ARBA" id="ARBA00005964"/>
    </source>
</evidence>
<sequence length="490" mass="55572">KNPVKAEPWNDVLLAKYLPNICAQPTEISVILGGEYTIVGDEDCLYLNIFAPLNSHEEDHLPVLFYVHDGLMRFGNSGQTNVADYLMDEEVILVTCSYRLGMLGLLSSEDDIIPGNFALKDQAMALNWVKENIVTFGGNPDKITVLGYSTGAGCGQLLAMSPLTKNIVKGVISGSGSYSSKWTLSRPGYSASLVKKVATYFNCSERSDMLLTCLQSKDVSELISLDKLFTVWDWDPTVVYRPVIEPDQPGAFLIEHPESINYTFPMITGITSGEENFRKILLQYGDQTKMNTFMEQINTILPKIFYVEPSSDHGKLLVEKIRATFFKNSTSIDAVIDGFSNVFAQSNIIYPMLRTLRKHQGPSYVYVFDHRGLYSLIDKIVAEVAPEKYSYTMPKPSHADDQLYVINNRPYPFSESDYYISKTLIKLWTNFIKYQDPTPNHEADSNLFWSPVTDMAKYLRINTLDISMKERMKDWDTIETFWDSLLTFPQ</sequence>
<evidence type="ECO:0000256" key="4">
    <source>
        <dbReference type="ARBA" id="ARBA00023180"/>
    </source>
</evidence>
<dbReference type="SUPFAM" id="SSF53474">
    <property type="entry name" value="alpha/beta-Hydrolases"/>
    <property type="match status" value="1"/>
</dbReference>
<dbReference type="Gene3D" id="3.40.50.1820">
    <property type="entry name" value="alpha/beta hydrolase"/>
    <property type="match status" value="1"/>
</dbReference>
<protein>
    <recommendedName>
        <fullName evidence="5">Carboxylic ester hydrolase</fullName>
        <ecNumber evidence="5">3.1.1.-</ecNumber>
    </recommendedName>
</protein>
<dbReference type="InterPro" id="IPR029058">
    <property type="entry name" value="AB_hydrolase_fold"/>
</dbReference>
<dbReference type="ESTHER" id="9hemi-a0a069dv93">
    <property type="family name" value="Carb_B_Arthropoda"/>
</dbReference>
<dbReference type="AlphaFoldDB" id="A0A069DV93"/>
<keyword evidence="3 5" id="KW-0378">Hydrolase</keyword>
<feature type="non-terminal residue" evidence="7">
    <location>
        <position position="1"/>
    </location>
</feature>
<dbReference type="PANTHER" id="PTHR11559">
    <property type="entry name" value="CARBOXYLESTERASE"/>
    <property type="match status" value="1"/>
</dbReference>
<dbReference type="GO" id="GO:0052689">
    <property type="term" value="F:carboxylic ester hydrolase activity"/>
    <property type="evidence" value="ECO:0007669"/>
    <property type="project" value="UniProtKB-KW"/>
</dbReference>
<evidence type="ECO:0000259" key="6">
    <source>
        <dbReference type="Pfam" id="PF00135"/>
    </source>
</evidence>
<reference evidence="7" key="1">
    <citation type="journal article" date="2015" name="J. Med. Entomol.">
        <title>A Deep Insight Into the Sialotranscriptome of the Chagas Disease Vector, Panstrongylus megistus (Hemiptera: Heteroptera).</title>
        <authorList>
            <person name="Ribeiro J.M."/>
            <person name="Schwarz A."/>
            <person name="Francischetti I.M."/>
        </authorList>
    </citation>
    <scope>NUCLEOTIDE SEQUENCE</scope>
    <source>
        <tissue evidence="7">Salivary glands</tissue>
    </source>
</reference>
<comment type="similarity">
    <text evidence="1 5">Belongs to the type-B carboxylesterase/lipase family.</text>
</comment>
<dbReference type="InterPro" id="IPR050309">
    <property type="entry name" value="Type-B_Carboxylest/Lipase"/>
</dbReference>
<keyword evidence="2" id="KW-0719">Serine esterase</keyword>
<feature type="domain" description="Carboxylesterase type B" evidence="6">
    <location>
        <begin position="1"/>
        <end position="473"/>
    </location>
</feature>
<dbReference type="EMBL" id="GBGD01001267">
    <property type="protein sequence ID" value="JAC87622.1"/>
    <property type="molecule type" value="mRNA"/>
</dbReference>
<accession>A0A069DV93</accession>
<organism evidence="7">
    <name type="scientific">Panstrongylus megistus</name>
    <dbReference type="NCBI Taxonomy" id="65343"/>
    <lineage>
        <taxon>Eukaryota</taxon>
        <taxon>Metazoa</taxon>
        <taxon>Ecdysozoa</taxon>
        <taxon>Arthropoda</taxon>
        <taxon>Hexapoda</taxon>
        <taxon>Insecta</taxon>
        <taxon>Pterygota</taxon>
        <taxon>Neoptera</taxon>
        <taxon>Paraneoptera</taxon>
        <taxon>Hemiptera</taxon>
        <taxon>Heteroptera</taxon>
        <taxon>Panheteroptera</taxon>
        <taxon>Cimicomorpha</taxon>
        <taxon>Reduviidae</taxon>
        <taxon>Triatominae</taxon>
        <taxon>Panstrongylus</taxon>
    </lineage>
</organism>